<accession>A0AAE0LYF1</accession>
<evidence type="ECO:0000313" key="3">
    <source>
        <dbReference type="Proteomes" id="UP001283341"/>
    </source>
</evidence>
<dbReference type="EMBL" id="JAUEDM010000009">
    <property type="protein sequence ID" value="KAK3312332.1"/>
    <property type="molecule type" value="Genomic_DNA"/>
</dbReference>
<dbReference type="Proteomes" id="UP001283341">
    <property type="component" value="Unassembled WGS sequence"/>
</dbReference>
<keyword evidence="3" id="KW-1185">Reference proteome</keyword>
<protein>
    <submittedName>
        <fullName evidence="2">Uncharacterized protein</fullName>
    </submittedName>
</protein>
<gene>
    <name evidence="2" type="ORF">B0H66DRAFT_396918</name>
</gene>
<comment type="caution">
    <text evidence="2">The sequence shown here is derived from an EMBL/GenBank/DDBJ whole genome shotgun (WGS) entry which is preliminary data.</text>
</comment>
<keyword evidence="1" id="KW-1133">Transmembrane helix</keyword>
<reference evidence="2" key="2">
    <citation type="submission" date="2023-06" db="EMBL/GenBank/DDBJ databases">
        <authorList>
            <consortium name="Lawrence Berkeley National Laboratory"/>
            <person name="Haridas S."/>
            <person name="Hensen N."/>
            <person name="Bonometti L."/>
            <person name="Westerberg I."/>
            <person name="Brannstrom I.O."/>
            <person name="Guillou S."/>
            <person name="Cros-Aarteil S."/>
            <person name="Calhoun S."/>
            <person name="Kuo A."/>
            <person name="Mondo S."/>
            <person name="Pangilinan J."/>
            <person name="Riley R."/>
            <person name="Labutti K."/>
            <person name="Andreopoulos B."/>
            <person name="Lipzen A."/>
            <person name="Chen C."/>
            <person name="Yanf M."/>
            <person name="Daum C."/>
            <person name="Ng V."/>
            <person name="Clum A."/>
            <person name="Steindorff A."/>
            <person name="Ohm R."/>
            <person name="Martin F."/>
            <person name="Silar P."/>
            <person name="Natvig D."/>
            <person name="Lalanne C."/>
            <person name="Gautier V."/>
            <person name="Ament-Velasquez S.L."/>
            <person name="Kruys A."/>
            <person name="Hutchinson M.I."/>
            <person name="Powell A.J."/>
            <person name="Barry K."/>
            <person name="Miller A.N."/>
            <person name="Grigoriev I.V."/>
            <person name="Debuchy R."/>
            <person name="Gladieux P."/>
            <person name="Thoren M.H."/>
            <person name="Johannesson H."/>
        </authorList>
    </citation>
    <scope>NUCLEOTIDE SEQUENCE</scope>
    <source>
        <strain evidence="2">CBS 118394</strain>
    </source>
</reference>
<keyword evidence="1" id="KW-0472">Membrane</keyword>
<reference evidence="2" key="1">
    <citation type="journal article" date="2023" name="Mol. Phylogenet. Evol.">
        <title>Genome-scale phylogeny and comparative genomics of the fungal order Sordariales.</title>
        <authorList>
            <person name="Hensen N."/>
            <person name="Bonometti L."/>
            <person name="Westerberg I."/>
            <person name="Brannstrom I.O."/>
            <person name="Guillou S."/>
            <person name="Cros-Aarteil S."/>
            <person name="Calhoun S."/>
            <person name="Haridas S."/>
            <person name="Kuo A."/>
            <person name="Mondo S."/>
            <person name="Pangilinan J."/>
            <person name="Riley R."/>
            <person name="LaButti K."/>
            <person name="Andreopoulos B."/>
            <person name="Lipzen A."/>
            <person name="Chen C."/>
            <person name="Yan M."/>
            <person name="Daum C."/>
            <person name="Ng V."/>
            <person name="Clum A."/>
            <person name="Steindorff A."/>
            <person name="Ohm R.A."/>
            <person name="Martin F."/>
            <person name="Silar P."/>
            <person name="Natvig D.O."/>
            <person name="Lalanne C."/>
            <person name="Gautier V."/>
            <person name="Ament-Velasquez S.L."/>
            <person name="Kruys A."/>
            <person name="Hutchinson M.I."/>
            <person name="Powell A.J."/>
            <person name="Barry K."/>
            <person name="Miller A.N."/>
            <person name="Grigoriev I.V."/>
            <person name="Debuchy R."/>
            <person name="Gladieux P."/>
            <person name="Hiltunen Thoren M."/>
            <person name="Johannesson H."/>
        </authorList>
    </citation>
    <scope>NUCLEOTIDE SEQUENCE</scope>
    <source>
        <strain evidence="2">CBS 118394</strain>
    </source>
</reference>
<feature type="transmembrane region" description="Helical" evidence="1">
    <location>
        <begin position="6"/>
        <end position="25"/>
    </location>
</feature>
<evidence type="ECO:0000313" key="2">
    <source>
        <dbReference type="EMBL" id="KAK3312332.1"/>
    </source>
</evidence>
<proteinExistence type="predicted"/>
<name>A0AAE0LYF1_9PEZI</name>
<organism evidence="2 3">
    <name type="scientific">Apodospora peruviana</name>
    <dbReference type="NCBI Taxonomy" id="516989"/>
    <lineage>
        <taxon>Eukaryota</taxon>
        <taxon>Fungi</taxon>
        <taxon>Dikarya</taxon>
        <taxon>Ascomycota</taxon>
        <taxon>Pezizomycotina</taxon>
        <taxon>Sordariomycetes</taxon>
        <taxon>Sordariomycetidae</taxon>
        <taxon>Sordariales</taxon>
        <taxon>Lasiosphaeriaceae</taxon>
        <taxon>Apodospora</taxon>
    </lineage>
</organism>
<keyword evidence="1" id="KW-0812">Transmembrane</keyword>
<dbReference type="AlphaFoldDB" id="A0AAE0LYF1"/>
<sequence>MIAANRAMIPLIFFIFFVHSCSLLRSRRRNSCRRRSPSWTASCLVNCSLRRMYSSTSRGGYCEKEPSICQYIIGRQEQD</sequence>
<evidence type="ECO:0000256" key="1">
    <source>
        <dbReference type="SAM" id="Phobius"/>
    </source>
</evidence>